<name>A0A7T4EE63_9CORY</name>
<protein>
    <submittedName>
        <fullName evidence="1">Uncharacterized protein</fullName>
    </submittedName>
</protein>
<sequence length="243" mass="26509">MNPRDLVYSPEQNCALWLSAWVHGAVSLDDAQDALWELDLAMDDDVLRVLRAQMEEARNTDADEGTGIVRLLLGGYGRPLPRGVYDGFGIVAGPVVHAWSSTSDDEGMTVWSYATHDTVLFREPSMPGEADFMLAEATRRASELIDALQPTSSRSSKLTQPRLIVGTLTDFYEAPGLPPGVSPRAEKLIARANRVAAIIETVQDRARDHAFDAQLFPLLAKIAEARVAAVAAADREYQRGSGM</sequence>
<proteinExistence type="predicted"/>
<accession>A0A7T4EE63</accession>
<organism evidence="1 2">
    <name type="scientific">Corynebacterium glucuronolyticum</name>
    <dbReference type="NCBI Taxonomy" id="39791"/>
    <lineage>
        <taxon>Bacteria</taxon>
        <taxon>Bacillati</taxon>
        <taxon>Actinomycetota</taxon>
        <taxon>Actinomycetes</taxon>
        <taxon>Mycobacteriales</taxon>
        <taxon>Corynebacteriaceae</taxon>
        <taxon>Corynebacterium</taxon>
    </lineage>
</organism>
<dbReference type="EMBL" id="CP066007">
    <property type="protein sequence ID" value="QQB45728.1"/>
    <property type="molecule type" value="Genomic_DNA"/>
</dbReference>
<dbReference type="GeneID" id="92760077"/>
<evidence type="ECO:0000313" key="1">
    <source>
        <dbReference type="EMBL" id="QQB45728.1"/>
    </source>
</evidence>
<reference evidence="1 2" key="1">
    <citation type="submission" date="2020-12" db="EMBL/GenBank/DDBJ databases">
        <title>FDA dAtabase for Regulatory Grade micrObial Sequences (FDA-ARGOS): Supporting development and validation of Infectious Disease Dx tests.</title>
        <authorList>
            <person name="Sproer C."/>
            <person name="Gronow S."/>
            <person name="Severitt S."/>
            <person name="Schroder I."/>
            <person name="Tallon L."/>
            <person name="Sadzewicz L."/>
            <person name="Zhao X."/>
            <person name="Boylan J."/>
            <person name="Ott S."/>
            <person name="Bowen H."/>
            <person name="Vavikolanu K."/>
            <person name="Mehta A."/>
            <person name="Aluvathingal J."/>
            <person name="Nadendla S."/>
            <person name="Lowell S."/>
            <person name="Myers T."/>
            <person name="Yan Y."/>
            <person name="Sichtig H."/>
        </authorList>
    </citation>
    <scope>NUCLEOTIDE SEQUENCE [LARGE SCALE GENOMIC DNA]</scope>
    <source>
        <strain evidence="1 2">FDAARGOS_1053</strain>
    </source>
</reference>
<evidence type="ECO:0000313" key="2">
    <source>
        <dbReference type="Proteomes" id="UP000596145"/>
    </source>
</evidence>
<dbReference type="Proteomes" id="UP000596145">
    <property type="component" value="Chromosome"/>
</dbReference>
<gene>
    <name evidence="1" type="ORF">I6I10_09520</name>
</gene>
<dbReference type="RefSeq" id="WP_084036328.1">
    <property type="nucleotide sequence ID" value="NZ_CP066007.1"/>
</dbReference>
<dbReference type="AlphaFoldDB" id="A0A7T4EE63"/>
<dbReference type="OrthoDB" id="4420946at2"/>